<organism evidence="1 2">
    <name type="scientific">Beauveria asiatica</name>
    <dbReference type="NCBI Taxonomy" id="1069075"/>
    <lineage>
        <taxon>Eukaryota</taxon>
        <taxon>Fungi</taxon>
        <taxon>Dikarya</taxon>
        <taxon>Ascomycota</taxon>
        <taxon>Pezizomycotina</taxon>
        <taxon>Sordariomycetes</taxon>
        <taxon>Hypocreomycetidae</taxon>
        <taxon>Hypocreales</taxon>
        <taxon>Cordycipitaceae</taxon>
        <taxon>Beauveria</taxon>
    </lineage>
</organism>
<dbReference type="InterPro" id="IPR011990">
    <property type="entry name" value="TPR-like_helical_dom_sf"/>
</dbReference>
<dbReference type="SMART" id="SM00028">
    <property type="entry name" value="TPR"/>
    <property type="match status" value="3"/>
</dbReference>
<comment type="caution">
    <text evidence="1">The sequence shown here is derived from an EMBL/GenBank/DDBJ whole genome shotgun (WGS) entry which is preliminary data.</text>
</comment>
<gene>
    <name evidence="1" type="ORF">G3M48_005683</name>
</gene>
<proteinExistence type="predicted"/>
<dbReference type="Gene3D" id="1.25.40.10">
    <property type="entry name" value="Tetratricopeptide repeat domain"/>
    <property type="match status" value="2"/>
</dbReference>
<dbReference type="PANTHER" id="PTHR46082">
    <property type="entry name" value="ATP/GTP-BINDING PROTEIN-RELATED"/>
    <property type="match status" value="1"/>
</dbReference>
<evidence type="ECO:0008006" key="3">
    <source>
        <dbReference type="Google" id="ProtNLM"/>
    </source>
</evidence>
<dbReference type="AlphaFoldDB" id="A0AAW0S5S5"/>
<name>A0AAW0S5S5_9HYPO</name>
<evidence type="ECO:0000313" key="1">
    <source>
        <dbReference type="EMBL" id="KAK8149765.1"/>
    </source>
</evidence>
<dbReference type="SUPFAM" id="SSF48452">
    <property type="entry name" value="TPR-like"/>
    <property type="match status" value="2"/>
</dbReference>
<sequence>MQLGAAHPDQIRLLTHLCVAQPQLPLPLALPDGAPASVAKLQTQHPECMMKAMRRKLECLALNEGQDASLNRLALECVASCVMQQLIDGLPNKDDASQALRLERRLLSHAKISSARNQDRIEDSDQLILHALGQLYTSHELAVRGCEHTYGPDHVNTWTFLARLGITFSLQCRMQGAEDTLLRALCGQQQLLGTEHPFLVVTLNGLAFLCSIQGRLEEAKTMYRRVIQIQERHWWPVASKGLCGLKTIALLNSDQHNTEKTEQILWDILKISGQNNQNYSSTQGALGCLGNLYMLQEKLPEAENIFLKALGEPKRLPEVQRPDALYTMSGLADLYLSRGKLQEAEALGLKVVRGYEEILGRDTITTAFVLLQLGSLYHIQSQLHEAEAMFRRALGGFEAMLGPNHKQTLGLVSRLGHLCVEQHRADKAESLLARALRGYEETIEPAGFAQSREALQAVADMGMLRLSQGQQREARGYLRRAHDGYMTLLGPDHAKTRQIQRVLRELEWLSVFD</sequence>
<dbReference type="InterPro" id="IPR019734">
    <property type="entry name" value="TPR_rpt"/>
</dbReference>
<accession>A0AAW0S5S5</accession>
<dbReference type="Pfam" id="PF13424">
    <property type="entry name" value="TPR_12"/>
    <property type="match status" value="3"/>
</dbReference>
<protein>
    <recommendedName>
        <fullName evidence="3">TPR-like protein</fullName>
    </recommendedName>
</protein>
<dbReference type="Proteomes" id="UP001397290">
    <property type="component" value="Unassembled WGS sequence"/>
</dbReference>
<dbReference type="Pfam" id="PF13374">
    <property type="entry name" value="TPR_10"/>
    <property type="match status" value="1"/>
</dbReference>
<dbReference type="PANTHER" id="PTHR46082:SF6">
    <property type="entry name" value="AAA+ ATPASE DOMAIN-CONTAINING PROTEIN-RELATED"/>
    <property type="match status" value="1"/>
</dbReference>
<dbReference type="InterPro" id="IPR053137">
    <property type="entry name" value="NLR-like"/>
</dbReference>
<evidence type="ECO:0000313" key="2">
    <source>
        <dbReference type="Proteomes" id="UP001397290"/>
    </source>
</evidence>
<reference evidence="1 2" key="1">
    <citation type="submission" date="2020-02" db="EMBL/GenBank/DDBJ databases">
        <title>Comparative genomics of the hypocrealean fungal genus Beauvera.</title>
        <authorList>
            <person name="Showalter D.N."/>
            <person name="Bushley K.E."/>
            <person name="Rehner S.A."/>
        </authorList>
    </citation>
    <scope>NUCLEOTIDE SEQUENCE [LARGE SCALE GENOMIC DNA]</scope>
    <source>
        <strain evidence="1 2">ARSEF4384</strain>
    </source>
</reference>
<dbReference type="EMBL" id="JAAHCF010000038">
    <property type="protein sequence ID" value="KAK8149765.1"/>
    <property type="molecule type" value="Genomic_DNA"/>
</dbReference>
<keyword evidence="2" id="KW-1185">Reference proteome</keyword>